<evidence type="ECO:0000256" key="2">
    <source>
        <dbReference type="ARBA" id="ARBA00009747"/>
    </source>
</evidence>
<evidence type="ECO:0000256" key="4">
    <source>
        <dbReference type="ARBA" id="ARBA00022695"/>
    </source>
</evidence>
<keyword evidence="7" id="KW-0067">ATP-binding</keyword>
<reference evidence="11" key="1">
    <citation type="journal article" date="2020" name="bioRxiv">
        <title>Whole genome comparisons of ergot fungi reveals the divergence and evolution of species within the genus Claviceps are the result of varying mechanisms driving genome evolution and host range expansion.</title>
        <authorList>
            <person name="Wyka S.A."/>
            <person name="Mondo S.J."/>
            <person name="Liu M."/>
            <person name="Dettman J."/>
            <person name="Nalam V."/>
            <person name="Broders K.D."/>
        </authorList>
    </citation>
    <scope>NUCLEOTIDE SEQUENCE</scope>
    <source>
        <strain evidence="11">CCC 489</strain>
    </source>
</reference>
<proteinExistence type="inferred from homology"/>
<keyword evidence="4" id="KW-0548">Nucleotidyltransferase</keyword>
<keyword evidence="6" id="KW-0547">Nucleotide-binding</keyword>
<evidence type="ECO:0000256" key="5">
    <source>
        <dbReference type="ARBA" id="ARBA00022723"/>
    </source>
</evidence>
<dbReference type="AlphaFoldDB" id="A0A8K0J171"/>
<feature type="region of interest" description="Disordered" evidence="10">
    <location>
        <begin position="25"/>
        <end position="47"/>
    </location>
</feature>
<dbReference type="GO" id="GO:0046872">
    <property type="term" value="F:metal ion binding"/>
    <property type="evidence" value="ECO:0007669"/>
    <property type="project" value="UniProtKB-KW"/>
</dbReference>
<evidence type="ECO:0000313" key="11">
    <source>
        <dbReference type="EMBL" id="KAG5915877.1"/>
    </source>
</evidence>
<dbReference type="PANTHER" id="PTHR32057">
    <property type="entry name" value="PROTEIN ADENYLYLTRANSFERASE SELO, MITOCHONDRIAL"/>
    <property type="match status" value="1"/>
</dbReference>
<name>A0A8K0J171_9HYPO</name>
<dbReference type="GO" id="GO:0070733">
    <property type="term" value="F:AMPylase activity"/>
    <property type="evidence" value="ECO:0007669"/>
    <property type="project" value="TreeGrafter"/>
</dbReference>
<evidence type="ECO:0000313" key="12">
    <source>
        <dbReference type="Proteomes" id="UP000811619"/>
    </source>
</evidence>
<comment type="cofactor">
    <cofactor evidence="1">
        <name>Mg(2+)</name>
        <dbReference type="ChEBI" id="CHEBI:18420"/>
    </cofactor>
</comment>
<evidence type="ECO:0000256" key="6">
    <source>
        <dbReference type="ARBA" id="ARBA00022741"/>
    </source>
</evidence>
<dbReference type="GO" id="GO:0005739">
    <property type="term" value="C:mitochondrion"/>
    <property type="evidence" value="ECO:0007669"/>
    <property type="project" value="TreeGrafter"/>
</dbReference>
<dbReference type="OrthoDB" id="10254721at2759"/>
<dbReference type="PANTHER" id="PTHR32057:SF14">
    <property type="entry name" value="PROTEIN ADENYLYLTRANSFERASE SELO, MITOCHONDRIAL"/>
    <property type="match status" value="1"/>
</dbReference>
<dbReference type="HAMAP" id="MF_00692">
    <property type="entry name" value="SelO"/>
    <property type="match status" value="1"/>
</dbReference>
<keyword evidence="3" id="KW-0808">Transferase</keyword>
<dbReference type="EMBL" id="SRPY01000941">
    <property type="protein sequence ID" value="KAG5915877.1"/>
    <property type="molecule type" value="Genomic_DNA"/>
</dbReference>
<comment type="caution">
    <text evidence="11">The sequence shown here is derived from an EMBL/GenBank/DDBJ whole genome shotgun (WGS) entry which is preliminary data.</text>
</comment>
<protein>
    <recommendedName>
        <fullName evidence="9">Selenoprotein O</fullName>
    </recommendedName>
</protein>
<dbReference type="InterPro" id="IPR003846">
    <property type="entry name" value="SelO"/>
</dbReference>
<evidence type="ECO:0000256" key="1">
    <source>
        <dbReference type="ARBA" id="ARBA00001946"/>
    </source>
</evidence>
<accession>A0A8K0J171</accession>
<keyword evidence="5" id="KW-0479">Metal-binding</keyword>
<keyword evidence="12" id="KW-1185">Reference proteome</keyword>
<dbReference type="GO" id="GO:0005524">
    <property type="term" value="F:ATP binding"/>
    <property type="evidence" value="ECO:0007669"/>
    <property type="project" value="UniProtKB-KW"/>
</dbReference>
<gene>
    <name evidence="11" type="ORF">E4U42_007886</name>
</gene>
<evidence type="ECO:0000256" key="3">
    <source>
        <dbReference type="ARBA" id="ARBA00022679"/>
    </source>
</evidence>
<evidence type="ECO:0000256" key="9">
    <source>
        <dbReference type="ARBA" id="ARBA00031547"/>
    </source>
</evidence>
<keyword evidence="8" id="KW-0460">Magnesium</keyword>
<dbReference type="Proteomes" id="UP000811619">
    <property type="component" value="Unassembled WGS sequence"/>
</dbReference>
<dbReference type="Pfam" id="PF02696">
    <property type="entry name" value="SelO"/>
    <property type="match status" value="1"/>
</dbReference>
<organism evidence="11 12">
    <name type="scientific">Claviceps africana</name>
    <dbReference type="NCBI Taxonomy" id="83212"/>
    <lineage>
        <taxon>Eukaryota</taxon>
        <taxon>Fungi</taxon>
        <taxon>Dikarya</taxon>
        <taxon>Ascomycota</taxon>
        <taxon>Pezizomycotina</taxon>
        <taxon>Sordariomycetes</taxon>
        <taxon>Hypocreomycetidae</taxon>
        <taxon>Hypocreales</taxon>
        <taxon>Clavicipitaceae</taxon>
        <taxon>Claviceps</taxon>
    </lineage>
</organism>
<evidence type="ECO:0000256" key="10">
    <source>
        <dbReference type="SAM" id="MobiDB-lite"/>
    </source>
</evidence>
<comment type="similarity">
    <text evidence="2">Belongs to the SELO family.</text>
</comment>
<evidence type="ECO:0000256" key="8">
    <source>
        <dbReference type="ARBA" id="ARBA00022842"/>
    </source>
</evidence>
<sequence>MATHHTAATTGATLKDLPKSWHFTDSLPADAQYPTPAASHKTPRDEIQPRQVHNAIFTWVRPQEQKDPKVLAVSPAALRDLGIQADEAKTDDFCQFVAGNKLYGWDEETLQGGYPWAQCYGGYQFGQWAGQLGDGRAISLFETRNPATGKRYELQIKGAGITPYSRFADGKAVLRSSIREFVVSEALHALGIPTTRALSLTLLPHSVARREILESAAIVLRFAESWIRLGTFNILRAREDRDLIRRLATYVAEDVFGGWETLPARWHKLEKADGSPPPEHGVGKEDLEGPAETAENRFTRLYREIVRRNAKCVAGWQAYGFVNGVLNTDNTSVYGLSMDFGPFAFMDNFDPSYTANHDDYLSRYSYKNQPTVIWWNLVRLGEALGELMGAGGLVDDATFISRGVMEDQQEEIVSRAEKLIMQTGDEYKETFLDEYKRLMAARFGFRQLKDTDSDDLFSPALKILERYKIDFTLFFRRLSDMKLSDIASQEAREEATRVFHYSYIIFEDEEEEEMAEWLEKWRARIIEDWGDGGEQISDAREQERQQAMKRVNPNFIPRGWVLDEVIDQVDHAKDDVLRRIMHMALHPFEDEWHGKTFDGVEYEGDAEEEKRWVGTVPRGRRAMKCSCSS</sequence>
<evidence type="ECO:0000256" key="7">
    <source>
        <dbReference type="ARBA" id="ARBA00022840"/>
    </source>
</evidence>